<name>A0A2N6Q6V4_9BACT</name>
<reference evidence="2 3" key="1">
    <citation type="submission" date="2017-09" db="EMBL/GenBank/DDBJ databases">
        <title>Bacterial strain isolated from the female urinary microbiota.</title>
        <authorList>
            <person name="Thomas-White K."/>
            <person name="Kumar N."/>
            <person name="Forster S."/>
            <person name="Putonti C."/>
            <person name="Lawley T."/>
            <person name="Wolfe A.J."/>
        </authorList>
    </citation>
    <scope>NUCLEOTIDE SEQUENCE [LARGE SCALE GENOMIC DNA]</scope>
    <source>
        <strain evidence="2 3">UMB0818</strain>
    </source>
</reference>
<evidence type="ECO:0000256" key="1">
    <source>
        <dbReference type="SAM" id="MobiDB-lite"/>
    </source>
</evidence>
<feature type="region of interest" description="Disordered" evidence="1">
    <location>
        <begin position="61"/>
        <end position="82"/>
    </location>
</feature>
<evidence type="ECO:0000313" key="2">
    <source>
        <dbReference type="EMBL" id="PMC10726.1"/>
    </source>
</evidence>
<dbReference type="AlphaFoldDB" id="A0A2N6Q6V4"/>
<dbReference type="EMBL" id="PNGI01000006">
    <property type="protein sequence ID" value="PMC10726.1"/>
    <property type="molecule type" value="Genomic_DNA"/>
</dbReference>
<dbReference type="Proteomes" id="UP000235661">
    <property type="component" value="Unassembled WGS sequence"/>
</dbReference>
<proteinExistence type="predicted"/>
<sequence length="101" mass="12379">MRYDDFCRLTLEEFSHIYEQYNEREEMEERSAWERMRMLATICVQPYSKKRLKANELMRFPWDEEQNGSPTQPPQRGGVVSKEEALRRFETLVQKMKKRKK</sequence>
<protein>
    <submittedName>
        <fullName evidence="2">Uncharacterized protein</fullName>
    </submittedName>
</protein>
<evidence type="ECO:0000313" key="3">
    <source>
        <dbReference type="Proteomes" id="UP000235661"/>
    </source>
</evidence>
<comment type="caution">
    <text evidence="2">The sequence shown here is derived from an EMBL/GenBank/DDBJ whole genome shotgun (WGS) entry which is preliminary data.</text>
</comment>
<gene>
    <name evidence="2" type="ORF">CJ232_04300</name>
</gene>
<accession>A0A2N6Q6V4</accession>
<organism evidence="2 3">
    <name type="scientific">Hoylesella timonensis</name>
    <dbReference type="NCBI Taxonomy" id="386414"/>
    <lineage>
        <taxon>Bacteria</taxon>
        <taxon>Pseudomonadati</taxon>
        <taxon>Bacteroidota</taxon>
        <taxon>Bacteroidia</taxon>
        <taxon>Bacteroidales</taxon>
        <taxon>Prevotellaceae</taxon>
        <taxon>Hoylesella</taxon>
    </lineage>
</organism>